<protein>
    <recommendedName>
        <fullName evidence="7">Peptidase M16</fullName>
    </recommendedName>
</protein>
<comment type="cofactor">
    <cofactor evidence="1">
        <name>Zn(2+)</name>
        <dbReference type="ChEBI" id="CHEBI:29105"/>
    </cofactor>
</comment>
<evidence type="ECO:0008006" key="7">
    <source>
        <dbReference type="Google" id="ProtNLM"/>
    </source>
</evidence>
<name>A0A484HLK0_9BACT</name>
<reference evidence="6" key="1">
    <citation type="submission" date="2019-01" db="EMBL/GenBank/DDBJ databases">
        <authorList>
            <consortium name="Genoscope - CEA"/>
            <person name="William W."/>
        </authorList>
    </citation>
    <scope>NUCLEOTIDE SEQUENCE</scope>
    <source>
        <strain evidence="6">CR-1</strain>
    </source>
</reference>
<feature type="domain" description="Peptidase M16 C-terminal" evidence="5">
    <location>
        <begin position="176"/>
        <end position="343"/>
    </location>
</feature>
<dbReference type="Pfam" id="PF05193">
    <property type="entry name" value="Peptidase_M16_C"/>
    <property type="match status" value="1"/>
</dbReference>
<evidence type="ECO:0000259" key="5">
    <source>
        <dbReference type="Pfam" id="PF05193"/>
    </source>
</evidence>
<dbReference type="PANTHER" id="PTHR11851">
    <property type="entry name" value="METALLOPROTEASE"/>
    <property type="match status" value="1"/>
</dbReference>
<dbReference type="GO" id="GO:0006508">
    <property type="term" value="P:proteolysis"/>
    <property type="evidence" value="ECO:0007669"/>
    <property type="project" value="InterPro"/>
</dbReference>
<organism evidence="6">
    <name type="scientific">uncultured Desulfobacteraceae bacterium</name>
    <dbReference type="NCBI Taxonomy" id="218296"/>
    <lineage>
        <taxon>Bacteria</taxon>
        <taxon>Pseudomonadati</taxon>
        <taxon>Thermodesulfobacteriota</taxon>
        <taxon>Desulfobacteria</taxon>
        <taxon>Desulfobacterales</taxon>
        <taxon>Desulfobacteraceae</taxon>
        <taxon>environmental samples</taxon>
    </lineage>
</organism>
<dbReference type="GO" id="GO:0046872">
    <property type="term" value="F:metal ion binding"/>
    <property type="evidence" value="ECO:0007669"/>
    <property type="project" value="InterPro"/>
</dbReference>
<accession>A0A484HLK0</accession>
<dbReference type="Gene3D" id="3.30.830.10">
    <property type="entry name" value="Metalloenzyme, LuxS/M16 peptidase-like"/>
    <property type="match status" value="2"/>
</dbReference>
<sequence>MTMNEFLSRKTTLENGIRILTQTIPHARSVSMGVWVNTGARDEGEDENGLSHFIEHMIFKGTLKRTAFQIAKEFDSIGGHTNAFTSMENTCYYAKVISPRLGTMVEILSDIFLNSVFDEAEVEKERAVIFQEIGMTEDNPEEYVHLLSSRTRWGDSPLGRSILGSRENVAGFKSGSIKTFFRKSYCPERIIVSAAGDLDHETFVDMAGRFFKSIAPTRPPASSGRVPPESAAKVVFKNRDLDQVHVCLGADGLSITDPKRHAFSLLNVILGGNMSSRLFQKAREQKGLAYSIYSFVSSYVDTGMMGVSTAVSPDKALEVAALILSELEAIAEKGVEESEREDAAEYAKGALLLSSESVDNQMVRMAQNEIHFDRHISLDETIQKIDSVSGEDIAGLARRLFAFDGISATLLGPVGNIQKKDFETLLRR</sequence>
<comment type="similarity">
    <text evidence="2 3">Belongs to the peptidase M16 family.</text>
</comment>
<dbReference type="FunFam" id="3.30.830.10:FF:000008">
    <property type="entry name" value="Mitochondrial-processing peptidase subunit beta"/>
    <property type="match status" value="1"/>
</dbReference>
<evidence type="ECO:0000313" key="6">
    <source>
        <dbReference type="EMBL" id="VEN74141.1"/>
    </source>
</evidence>
<dbReference type="InterPro" id="IPR011249">
    <property type="entry name" value="Metalloenz_LuxS/M16"/>
</dbReference>
<dbReference type="PROSITE" id="PS00143">
    <property type="entry name" value="INSULINASE"/>
    <property type="match status" value="1"/>
</dbReference>
<dbReference type="InterPro" id="IPR007863">
    <property type="entry name" value="Peptidase_M16_C"/>
</dbReference>
<dbReference type="InterPro" id="IPR001431">
    <property type="entry name" value="Pept_M16_Zn_BS"/>
</dbReference>
<evidence type="ECO:0000259" key="4">
    <source>
        <dbReference type="Pfam" id="PF00675"/>
    </source>
</evidence>
<dbReference type="InterPro" id="IPR050361">
    <property type="entry name" value="MPP/UQCRC_Complex"/>
</dbReference>
<gene>
    <name evidence="6" type="ORF">EPICR_30073</name>
</gene>
<dbReference type="InterPro" id="IPR011765">
    <property type="entry name" value="Pept_M16_N"/>
</dbReference>
<proteinExistence type="inferred from homology"/>
<dbReference type="SUPFAM" id="SSF63411">
    <property type="entry name" value="LuxS/MPP-like metallohydrolase"/>
    <property type="match status" value="2"/>
</dbReference>
<dbReference type="Pfam" id="PF00675">
    <property type="entry name" value="Peptidase_M16"/>
    <property type="match status" value="1"/>
</dbReference>
<feature type="domain" description="Peptidase M16 N-terminal" evidence="4">
    <location>
        <begin position="18"/>
        <end position="164"/>
    </location>
</feature>
<evidence type="ECO:0000256" key="1">
    <source>
        <dbReference type="ARBA" id="ARBA00001947"/>
    </source>
</evidence>
<evidence type="ECO:0000256" key="2">
    <source>
        <dbReference type="ARBA" id="ARBA00007261"/>
    </source>
</evidence>
<dbReference type="PANTHER" id="PTHR11851:SF49">
    <property type="entry name" value="MITOCHONDRIAL-PROCESSING PEPTIDASE SUBUNIT ALPHA"/>
    <property type="match status" value="1"/>
</dbReference>
<dbReference type="GO" id="GO:0004222">
    <property type="term" value="F:metalloendopeptidase activity"/>
    <property type="evidence" value="ECO:0007669"/>
    <property type="project" value="InterPro"/>
</dbReference>
<evidence type="ECO:0000256" key="3">
    <source>
        <dbReference type="RuleBase" id="RU004447"/>
    </source>
</evidence>
<dbReference type="AlphaFoldDB" id="A0A484HLK0"/>
<dbReference type="EMBL" id="CAACVI010000023">
    <property type="protein sequence ID" value="VEN74141.1"/>
    <property type="molecule type" value="Genomic_DNA"/>
</dbReference>